<proteinExistence type="predicted"/>
<evidence type="ECO:0000313" key="1">
    <source>
        <dbReference type="EMBL" id="GAH73931.1"/>
    </source>
</evidence>
<feature type="non-terminal residue" evidence="1">
    <location>
        <position position="1"/>
    </location>
</feature>
<dbReference type="EMBL" id="BARU01031376">
    <property type="protein sequence ID" value="GAH73931.1"/>
    <property type="molecule type" value="Genomic_DNA"/>
</dbReference>
<accession>X1HUT1</accession>
<organism evidence="1">
    <name type="scientific">marine sediment metagenome</name>
    <dbReference type="NCBI Taxonomy" id="412755"/>
    <lineage>
        <taxon>unclassified sequences</taxon>
        <taxon>metagenomes</taxon>
        <taxon>ecological metagenomes</taxon>
    </lineage>
</organism>
<protein>
    <submittedName>
        <fullName evidence="1">Uncharacterized protein</fullName>
    </submittedName>
</protein>
<gene>
    <name evidence="1" type="ORF">S03H2_49635</name>
</gene>
<reference evidence="1" key="1">
    <citation type="journal article" date="2014" name="Front. Microbiol.">
        <title>High frequency of phylogenetically diverse reductive dehalogenase-homologous genes in deep subseafloor sedimentary metagenomes.</title>
        <authorList>
            <person name="Kawai M."/>
            <person name="Futagami T."/>
            <person name="Toyoda A."/>
            <person name="Takaki Y."/>
            <person name="Nishi S."/>
            <person name="Hori S."/>
            <person name="Arai W."/>
            <person name="Tsubouchi T."/>
            <person name="Morono Y."/>
            <person name="Uchiyama I."/>
            <person name="Ito T."/>
            <person name="Fujiyama A."/>
            <person name="Inagaki F."/>
            <person name="Takami H."/>
        </authorList>
    </citation>
    <scope>NUCLEOTIDE SEQUENCE</scope>
    <source>
        <strain evidence="1">Expedition CK06-06</strain>
    </source>
</reference>
<comment type="caution">
    <text evidence="1">The sequence shown here is derived from an EMBL/GenBank/DDBJ whole genome shotgun (WGS) entry which is preliminary data.</text>
</comment>
<dbReference type="AlphaFoldDB" id="X1HUT1"/>
<name>X1HUT1_9ZZZZ</name>
<sequence length="161" mass="18047">SSIASQRGWNKMAKELVPVKKALIPEVVDETGKAVTGPEMEAVTGLVTQLAQVAQLARIRKALEREQFKGRVDTPTLSVTSKQSCLNLLDRWHYSALITAYFVNDGPDTAYIAINEPYAWLKIKINETRTVDHTKADKRIERIYHKCDAGETASVRIEGEY</sequence>